<dbReference type="EMBL" id="LOPU01000016">
    <property type="protein sequence ID" value="KTG10863.1"/>
    <property type="molecule type" value="Genomic_DNA"/>
</dbReference>
<dbReference type="NCBIfam" id="TIGR00080">
    <property type="entry name" value="pimt"/>
    <property type="match status" value="1"/>
</dbReference>
<comment type="caution">
    <text evidence="10">The sequence shown here is derived from an EMBL/GenBank/DDBJ whole genome shotgun (WGS) entry which is preliminary data.</text>
</comment>
<dbReference type="FunFam" id="3.40.50.150:FF:000010">
    <property type="entry name" value="Protein-L-isoaspartate O-methyltransferase"/>
    <property type="match status" value="1"/>
</dbReference>
<dbReference type="PANTHER" id="PTHR11579">
    <property type="entry name" value="PROTEIN-L-ISOASPARTATE O-METHYLTRANSFERASE"/>
    <property type="match status" value="1"/>
</dbReference>
<accession>A0A0W1RCK9</accession>
<feature type="active site" evidence="9">
    <location>
        <position position="61"/>
    </location>
</feature>
<keyword evidence="5 9" id="KW-0808">Transferase</keyword>
<sequence length="221" mass="24433">MDFETARRRMVDRLAERGRIDRESTAEALRTVPRHAFVPPEHHESAYRDRPLPIGGGQTISAPHMVAIVTDLLSLDPGDRVLEIGTGCGYHAAVTAEALGQLPENDDERSEQGGVYSVEYDPNLADSARETLSEHGYNVRVRTGDGYEGWAEHAPYDRAYLTCAPDSLPVHVLEQLRPGGCLVGPVGRGRQTLVRAWRREDGGIDRETHGGVRFVPMRRGD</sequence>
<evidence type="ECO:0000313" key="10">
    <source>
        <dbReference type="EMBL" id="KTG10863.1"/>
    </source>
</evidence>
<comment type="function">
    <text evidence="7 9">Catalyzes the methyl esterification of L-isoaspartyl residues in peptides and proteins that result from spontaneous decomposition of normal L-aspartyl and L-asparaginyl residues. It plays a role in the repair and/or degradation of damaged proteins.</text>
</comment>
<gene>
    <name evidence="9" type="primary">pcm</name>
    <name evidence="10" type="ORF">AUR64_06665</name>
</gene>
<dbReference type="EC" id="2.1.1.77" evidence="9"/>
<keyword evidence="3 9" id="KW-0963">Cytoplasm</keyword>
<evidence type="ECO:0000256" key="3">
    <source>
        <dbReference type="ARBA" id="ARBA00022490"/>
    </source>
</evidence>
<dbReference type="GO" id="GO:0032259">
    <property type="term" value="P:methylation"/>
    <property type="evidence" value="ECO:0007669"/>
    <property type="project" value="UniProtKB-KW"/>
</dbReference>
<evidence type="ECO:0000256" key="8">
    <source>
        <dbReference type="ARBA" id="ARBA00029295"/>
    </source>
</evidence>
<evidence type="ECO:0000256" key="1">
    <source>
        <dbReference type="ARBA" id="ARBA00004496"/>
    </source>
</evidence>
<dbReference type="GO" id="GO:0005737">
    <property type="term" value="C:cytoplasm"/>
    <property type="evidence" value="ECO:0007669"/>
    <property type="project" value="UniProtKB-SubCell"/>
</dbReference>
<dbReference type="NCBIfam" id="NF001453">
    <property type="entry name" value="PRK00312.1"/>
    <property type="match status" value="1"/>
</dbReference>
<evidence type="ECO:0000256" key="4">
    <source>
        <dbReference type="ARBA" id="ARBA00022603"/>
    </source>
</evidence>
<dbReference type="InterPro" id="IPR000682">
    <property type="entry name" value="PCMT"/>
</dbReference>
<dbReference type="InterPro" id="IPR029063">
    <property type="entry name" value="SAM-dependent_MTases_sf"/>
</dbReference>
<dbReference type="SUPFAM" id="SSF53335">
    <property type="entry name" value="S-adenosyl-L-methionine-dependent methyltransferases"/>
    <property type="match status" value="1"/>
</dbReference>
<keyword evidence="11" id="KW-1185">Reference proteome</keyword>
<evidence type="ECO:0000256" key="5">
    <source>
        <dbReference type="ARBA" id="ARBA00022679"/>
    </source>
</evidence>
<dbReference type="Gene3D" id="3.40.50.150">
    <property type="entry name" value="Vaccinia Virus protein VP39"/>
    <property type="match status" value="1"/>
</dbReference>
<evidence type="ECO:0000313" key="11">
    <source>
        <dbReference type="Proteomes" id="UP000054387"/>
    </source>
</evidence>
<evidence type="ECO:0000256" key="2">
    <source>
        <dbReference type="ARBA" id="ARBA00005369"/>
    </source>
</evidence>
<evidence type="ECO:0000256" key="9">
    <source>
        <dbReference type="HAMAP-Rule" id="MF_00090"/>
    </source>
</evidence>
<proteinExistence type="inferred from homology"/>
<dbReference type="AlphaFoldDB" id="A0A0W1RCK9"/>
<dbReference type="Proteomes" id="UP000054387">
    <property type="component" value="Unassembled WGS sequence"/>
</dbReference>
<comment type="subcellular location">
    <subcellularLocation>
        <location evidence="1 9">Cytoplasm</location>
    </subcellularLocation>
</comment>
<dbReference type="GO" id="GO:0030091">
    <property type="term" value="P:protein repair"/>
    <property type="evidence" value="ECO:0007669"/>
    <property type="project" value="UniProtKB-UniRule"/>
</dbReference>
<dbReference type="Pfam" id="PF01135">
    <property type="entry name" value="PCMT"/>
    <property type="match status" value="1"/>
</dbReference>
<reference evidence="10 11" key="1">
    <citation type="submission" date="2015-12" db="EMBL/GenBank/DDBJ databases">
        <title>Haloprofundus marisrubri gen. nov., sp. nov., an extremely halophilic archaeon isolated from the Discovery deep brine-seawater interface in the Red Sea.</title>
        <authorList>
            <person name="Zhang G."/>
            <person name="Stingl U."/>
            <person name="Rashid M."/>
        </authorList>
    </citation>
    <scope>NUCLEOTIDE SEQUENCE [LARGE SCALE GENOMIC DNA]</scope>
    <source>
        <strain evidence="10 11">SB9</strain>
    </source>
</reference>
<comment type="similarity">
    <text evidence="2 9">Belongs to the methyltransferase superfamily. L-isoaspartyl/D-aspartyl protein methyltransferase family.</text>
</comment>
<dbReference type="GO" id="GO:0004719">
    <property type="term" value="F:protein-L-isoaspartate (D-aspartate) O-methyltransferase activity"/>
    <property type="evidence" value="ECO:0007669"/>
    <property type="project" value="UniProtKB-UniRule"/>
</dbReference>
<dbReference type="OrthoDB" id="33618at2157"/>
<evidence type="ECO:0000256" key="6">
    <source>
        <dbReference type="ARBA" id="ARBA00022691"/>
    </source>
</evidence>
<name>A0A0W1RCK9_9EURY</name>
<keyword evidence="4 9" id="KW-0489">Methyltransferase</keyword>
<keyword evidence="6 9" id="KW-0949">S-adenosyl-L-methionine</keyword>
<dbReference type="HAMAP" id="MF_00090">
    <property type="entry name" value="PIMT"/>
    <property type="match status" value="1"/>
</dbReference>
<evidence type="ECO:0000256" key="7">
    <source>
        <dbReference type="ARBA" id="ARBA00025330"/>
    </source>
</evidence>
<dbReference type="STRING" id="1514971.AUR64_06665"/>
<dbReference type="CDD" id="cd02440">
    <property type="entry name" value="AdoMet_MTases"/>
    <property type="match status" value="1"/>
</dbReference>
<organism evidence="10 11">
    <name type="scientific">Haloprofundus marisrubri</name>
    <dbReference type="NCBI Taxonomy" id="1514971"/>
    <lineage>
        <taxon>Archaea</taxon>
        <taxon>Methanobacteriati</taxon>
        <taxon>Methanobacteriota</taxon>
        <taxon>Stenosarchaea group</taxon>
        <taxon>Halobacteria</taxon>
        <taxon>Halobacteriales</taxon>
        <taxon>Haloferacaceae</taxon>
        <taxon>Haloprofundus</taxon>
    </lineage>
</organism>
<dbReference type="RefSeq" id="WP_058580661.1">
    <property type="nucleotide sequence ID" value="NZ_LOPU01000016.1"/>
</dbReference>
<comment type="catalytic activity">
    <reaction evidence="8 9">
        <text>[protein]-L-isoaspartate + S-adenosyl-L-methionine = [protein]-L-isoaspartate alpha-methyl ester + S-adenosyl-L-homocysteine</text>
        <dbReference type="Rhea" id="RHEA:12705"/>
        <dbReference type="Rhea" id="RHEA-COMP:12143"/>
        <dbReference type="Rhea" id="RHEA-COMP:12144"/>
        <dbReference type="ChEBI" id="CHEBI:57856"/>
        <dbReference type="ChEBI" id="CHEBI:59789"/>
        <dbReference type="ChEBI" id="CHEBI:90596"/>
        <dbReference type="ChEBI" id="CHEBI:90598"/>
        <dbReference type="EC" id="2.1.1.77"/>
    </reaction>
</comment>
<dbReference type="PANTHER" id="PTHR11579:SF0">
    <property type="entry name" value="PROTEIN-L-ISOASPARTATE(D-ASPARTATE) O-METHYLTRANSFERASE"/>
    <property type="match status" value="1"/>
</dbReference>
<protein>
    <recommendedName>
        <fullName evidence="9">Protein-L-isoaspartate O-methyltransferase</fullName>
        <ecNumber evidence="9">2.1.1.77</ecNumber>
    </recommendedName>
    <alternativeName>
        <fullName evidence="9">L-isoaspartyl protein carboxyl methyltransferase</fullName>
    </alternativeName>
    <alternativeName>
        <fullName evidence="9">Protein L-isoaspartyl methyltransferase</fullName>
    </alternativeName>
    <alternativeName>
        <fullName evidence="9">Protein-beta-aspartate methyltransferase</fullName>
        <shortName evidence="9">PIMT</shortName>
    </alternativeName>
</protein>